<dbReference type="Gene3D" id="3.60.40.10">
    <property type="entry name" value="PPM-type phosphatase domain"/>
    <property type="match status" value="1"/>
</dbReference>
<protein>
    <submittedName>
        <fullName evidence="2">SpoIIE family protein phosphatase</fullName>
    </submittedName>
</protein>
<dbReference type="InterPro" id="IPR001932">
    <property type="entry name" value="PPM-type_phosphatase-like_dom"/>
</dbReference>
<organism evidence="2 5">
    <name type="scientific">Antrihabitans spumae</name>
    <dbReference type="NCBI Taxonomy" id="3373370"/>
    <lineage>
        <taxon>Bacteria</taxon>
        <taxon>Bacillati</taxon>
        <taxon>Actinomycetota</taxon>
        <taxon>Actinomycetes</taxon>
        <taxon>Mycobacteriales</taxon>
        <taxon>Nocardiaceae</taxon>
        <taxon>Antrihabitans</taxon>
    </lineage>
</organism>
<comment type="caution">
    <text evidence="2">The sequence shown here is derived from an EMBL/GenBank/DDBJ whole genome shotgun (WGS) entry which is preliminary data.</text>
</comment>
<dbReference type="EMBL" id="JBIMSN010000039">
    <property type="protein sequence ID" value="MFH5228855.1"/>
    <property type="molecule type" value="Genomic_DNA"/>
</dbReference>
<reference evidence="4 5" key="1">
    <citation type="submission" date="2024-10" db="EMBL/GenBank/DDBJ databases">
        <authorList>
            <person name="Riesco R."/>
        </authorList>
    </citation>
    <scope>NUCLEOTIDE SEQUENCE [LARGE SCALE GENOMIC DNA]</scope>
    <source>
        <strain evidence="3 4">NCIMB 15448</strain>
        <strain evidence="2 5">NCIMB 15450</strain>
    </source>
</reference>
<dbReference type="Pfam" id="PF07228">
    <property type="entry name" value="SpoIIE"/>
    <property type="match status" value="1"/>
</dbReference>
<evidence type="ECO:0000313" key="4">
    <source>
        <dbReference type="Proteomes" id="UP001609176"/>
    </source>
</evidence>
<gene>
    <name evidence="3" type="ORF">ACHIPV_07215</name>
    <name evidence="2" type="ORF">ACHIRB_09755</name>
</gene>
<evidence type="ECO:0000313" key="2">
    <source>
        <dbReference type="EMBL" id="MFH5228855.1"/>
    </source>
</evidence>
<evidence type="ECO:0000259" key="1">
    <source>
        <dbReference type="Pfam" id="PF07228"/>
    </source>
</evidence>
<feature type="domain" description="PPM-type phosphatase" evidence="1">
    <location>
        <begin position="21"/>
        <end position="91"/>
    </location>
</feature>
<dbReference type="EMBL" id="JBIMSP010000007">
    <property type="protein sequence ID" value="MFH5241679.1"/>
    <property type="molecule type" value="Genomic_DNA"/>
</dbReference>
<sequence>MANSSEFFRTHDSWLPGFGCRPGDTLVLYSDGLTEAQTGVGQSRYDDDGALLKFAAANSPSNAATIVDAIRTLLDGFGSGLQDDTAVLALGIPDVSA</sequence>
<evidence type="ECO:0000313" key="3">
    <source>
        <dbReference type="EMBL" id="MFH5241679.1"/>
    </source>
</evidence>
<dbReference type="RefSeq" id="WP_395123944.1">
    <property type="nucleotide sequence ID" value="NZ_JBIMSN010000039.1"/>
</dbReference>
<dbReference type="Proteomes" id="UP001609176">
    <property type="component" value="Unassembled WGS sequence"/>
</dbReference>
<evidence type="ECO:0000313" key="5">
    <source>
        <dbReference type="Proteomes" id="UP001609219"/>
    </source>
</evidence>
<proteinExistence type="predicted"/>
<keyword evidence="5" id="KW-1185">Reference proteome</keyword>
<dbReference type="InterPro" id="IPR036457">
    <property type="entry name" value="PPM-type-like_dom_sf"/>
</dbReference>
<accession>A0ABW7K630</accession>
<name>A0ABW7K630_9NOCA</name>
<dbReference type="Proteomes" id="UP001609219">
    <property type="component" value="Unassembled WGS sequence"/>
</dbReference>